<organism evidence="3 4">
    <name type="scientific">Candidatus Thermochlorobacter aerophilus</name>
    <dbReference type="NCBI Taxonomy" id="1868324"/>
    <lineage>
        <taxon>Bacteria</taxon>
        <taxon>Pseudomonadati</taxon>
        <taxon>Chlorobiota</taxon>
        <taxon>Chlorobiia</taxon>
        <taxon>Chlorobiales</taxon>
        <taxon>Candidatus Thermochlorobacteriaceae</taxon>
        <taxon>Candidatus Thermochlorobacter</taxon>
    </lineage>
</organism>
<feature type="transmembrane region" description="Helical" evidence="2">
    <location>
        <begin position="136"/>
        <end position="154"/>
    </location>
</feature>
<dbReference type="PANTHER" id="PTHR38454:SF1">
    <property type="entry name" value="INTEGRAL MEMBRANE PROTEIN"/>
    <property type="match status" value="1"/>
</dbReference>
<feature type="region of interest" description="Disordered" evidence="1">
    <location>
        <begin position="1"/>
        <end position="22"/>
    </location>
</feature>
<feature type="transmembrane region" description="Helical" evidence="2">
    <location>
        <begin position="829"/>
        <end position="850"/>
    </location>
</feature>
<reference evidence="3 4" key="1">
    <citation type="journal article" date="2011" name="ISME J.">
        <title>Community ecology of hot spring cyanobacterial mats: predominant populations and their functional potential.</title>
        <authorList>
            <person name="Klatt C.G."/>
            <person name="Wood J.M."/>
            <person name="Rusch D.B."/>
            <person name="Bateson M.M."/>
            <person name="Hamamura N."/>
            <person name="Heidelberg J.F."/>
            <person name="Grossman A.R."/>
            <person name="Bhaya D."/>
            <person name="Cohan F.M."/>
            <person name="Kuhl M."/>
            <person name="Bryant D.A."/>
            <person name="Ward D.M."/>
        </authorList>
    </citation>
    <scope>NUCLEOTIDE SEQUENCE [LARGE SCALE GENOMIC DNA]</scope>
    <source>
        <strain evidence="3">OS</strain>
    </source>
</reference>
<dbReference type="PANTHER" id="PTHR38454">
    <property type="entry name" value="INTEGRAL MEMBRANE PROTEIN-RELATED"/>
    <property type="match status" value="1"/>
</dbReference>
<evidence type="ECO:0000256" key="2">
    <source>
        <dbReference type="SAM" id="Phobius"/>
    </source>
</evidence>
<dbReference type="EMBL" id="PHFL01000065">
    <property type="protein sequence ID" value="RFM23487.1"/>
    <property type="molecule type" value="Genomic_DNA"/>
</dbReference>
<feature type="transmembrane region" description="Helical" evidence="2">
    <location>
        <begin position="389"/>
        <end position="409"/>
    </location>
</feature>
<dbReference type="Pfam" id="PF09586">
    <property type="entry name" value="YfhO"/>
    <property type="match status" value="1"/>
</dbReference>
<feature type="transmembrane region" description="Helical" evidence="2">
    <location>
        <begin position="556"/>
        <end position="572"/>
    </location>
</feature>
<feature type="transmembrane region" description="Helical" evidence="2">
    <location>
        <begin position="161"/>
        <end position="181"/>
    </location>
</feature>
<keyword evidence="2" id="KW-0812">Transmembrane</keyword>
<feature type="transmembrane region" description="Helical" evidence="2">
    <location>
        <begin position="263"/>
        <end position="282"/>
    </location>
</feature>
<evidence type="ECO:0000256" key="1">
    <source>
        <dbReference type="SAM" id="MobiDB-lite"/>
    </source>
</evidence>
<feature type="transmembrane region" description="Helical" evidence="2">
    <location>
        <begin position="468"/>
        <end position="487"/>
    </location>
</feature>
<feature type="transmembrane region" description="Helical" evidence="2">
    <location>
        <begin position="38"/>
        <end position="57"/>
    </location>
</feature>
<name>A0A395LY67_9BACT</name>
<feature type="transmembrane region" description="Helical" evidence="2">
    <location>
        <begin position="532"/>
        <end position="550"/>
    </location>
</feature>
<protein>
    <recommendedName>
        <fullName evidence="5">YfhO family protein</fullName>
    </recommendedName>
</protein>
<evidence type="ECO:0008006" key="5">
    <source>
        <dbReference type="Google" id="ProtNLM"/>
    </source>
</evidence>
<evidence type="ECO:0000313" key="4">
    <source>
        <dbReference type="Proteomes" id="UP000266389"/>
    </source>
</evidence>
<dbReference type="AlphaFoldDB" id="A0A395LY67"/>
<gene>
    <name evidence="3" type="ORF">D0433_11195</name>
</gene>
<keyword evidence="2" id="KW-0472">Membrane</keyword>
<keyword evidence="2" id="KW-1133">Transmembrane helix</keyword>
<feature type="transmembrane region" description="Helical" evidence="2">
    <location>
        <begin position="234"/>
        <end position="251"/>
    </location>
</feature>
<dbReference type="InterPro" id="IPR018580">
    <property type="entry name" value="Uncharacterised_YfhO"/>
</dbReference>
<proteinExistence type="predicted"/>
<accession>A0A395LY67</accession>
<feature type="transmembrane region" description="Helical" evidence="2">
    <location>
        <begin position="362"/>
        <end position="383"/>
    </location>
</feature>
<comment type="caution">
    <text evidence="3">The sequence shown here is derived from an EMBL/GenBank/DDBJ whole genome shotgun (WGS) entry which is preliminary data.</text>
</comment>
<dbReference type="Proteomes" id="UP000266389">
    <property type="component" value="Unassembled WGS sequence"/>
</dbReference>
<sequence length="869" mass="97262">MSKSTVPETKKAKKAGVSQPSMPPAEEKALIAEPYRDVVALLTLAALLILFFWEALFGGKTFLAPDNTASLSLQTFVNEAKEQGVFPLWIPYVFSGMPSYGSLFATGERTFDFLNQLWSRLLHIITLPSSNDVSDWVIVYFFIYGAGIYTLLRIKKAVPAAAMVGAIGATFATLSLVWITVGHNTKMVAISMLPFTLVLLERLREEPDWKKNVFNLAALAFVLNVQLRSTHVQMVYYAYLAVGVYFLFELISTLARKESVQPWLRSVGGFVIAVIIGASMSADTYLSVAEYTPHSIRGAASVTESAPELLLPGTAEKKKPVGTGLDYDYATNWSFGVSEVLTFFIPYYYGYGNNTYWGPQPFTACPQFFGATIVVLALVGLIYYRRDHFVQALGVIGTLALLISFGKYFPLLYDPLFYYFPFFNKFRAPSMILILLQTSACILAGYGIKAIYDLRQHQPEAPMKVFRYSAVAAVVLLVTAMVGVSGCEQSYVKEYAASPRGQMLVKQNPGIPNVVKRVIDQEKIFEKTKNDLILSLLFVSAIFVGGYFFARRRMPSALFVPLVVAVVTLDLWRTSAELLKELKEAEAQKSFFEKPDFVEFLQKDKSKFRINPHDFGKEANWLAYFKLESVGGYQGAKLRLYQDLIETVGLGSTETPFFFTNPVMLDLLNVKYMVCGVPYTVVGFKPAFNGSAFVLERENPTPRLWFVRQVEKADRVEILKHIIAQSFNPREKAYVEEDVPPLGTVDSTNMAQAEITSYGIQDIRIKATAPSDQFLFISEIYYPAWKCYIDGQETKIYKTNYAFRGVVVPKGTHEIRLVYESRAFEIGRLLSIGANLLLLTMFAFAAFVAIQQRRTTQPAVDSAPTPNGK</sequence>
<feature type="transmembrane region" description="Helical" evidence="2">
    <location>
        <begin position="430"/>
        <end position="448"/>
    </location>
</feature>
<evidence type="ECO:0000313" key="3">
    <source>
        <dbReference type="EMBL" id="RFM23487.1"/>
    </source>
</evidence>